<comment type="caution">
    <text evidence="1">The sequence shown here is derived from an EMBL/GenBank/DDBJ whole genome shotgun (WGS) entry which is preliminary data.</text>
</comment>
<protein>
    <submittedName>
        <fullName evidence="1">Uncharacterized protein</fullName>
    </submittedName>
</protein>
<dbReference type="RefSeq" id="WP_132843887.1">
    <property type="nucleotide sequence ID" value="NZ_JBDJLH010000014.1"/>
</dbReference>
<gene>
    <name evidence="1" type="ORF">ABE541_11720</name>
</gene>
<accession>A0ABV0BTR3</accession>
<reference evidence="1 2" key="1">
    <citation type="submission" date="2024-04" db="EMBL/GenBank/DDBJ databases">
        <title>WGS of bacteria from Torrens River.</title>
        <authorList>
            <person name="Wyrsch E.R."/>
            <person name="Drigo B."/>
        </authorList>
    </citation>
    <scope>NUCLEOTIDE SEQUENCE [LARGE SCALE GENOMIC DNA]</scope>
    <source>
        <strain evidence="1 2">TWI391</strain>
    </source>
</reference>
<proteinExistence type="predicted"/>
<name>A0ABV0BTR3_9SPHI</name>
<keyword evidence="2" id="KW-1185">Reference proteome</keyword>
<dbReference type="Proteomes" id="UP001409291">
    <property type="component" value="Unassembled WGS sequence"/>
</dbReference>
<evidence type="ECO:0000313" key="1">
    <source>
        <dbReference type="EMBL" id="MEN5377935.1"/>
    </source>
</evidence>
<evidence type="ECO:0000313" key="2">
    <source>
        <dbReference type="Proteomes" id="UP001409291"/>
    </source>
</evidence>
<sequence>MGIRFESNSLLNWTNEMGKFLRLLVDEQHVFDEPSSIVFDKAYDEFFKKSRQFFLTVTDEALLSYAKEDLEVEQIRPLALVLMHDGLKSKDVQEQQILLLKSKLLLNYVMKETSSFAFEDYGYLATIDGKLV</sequence>
<organism evidence="1 2">
    <name type="scientific">Sphingobacterium kitahiroshimense</name>
    <dbReference type="NCBI Taxonomy" id="470446"/>
    <lineage>
        <taxon>Bacteria</taxon>
        <taxon>Pseudomonadati</taxon>
        <taxon>Bacteroidota</taxon>
        <taxon>Sphingobacteriia</taxon>
        <taxon>Sphingobacteriales</taxon>
        <taxon>Sphingobacteriaceae</taxon>
        <taxon>Sphingobacterium</taxon>
    </lineage>
</organism>
<dbReference type="EMBL" id="JBDJNQ010000005">
    <property type="protein sequence ID" value="MEN5377935.1"/>
    <property type="molecule type" value="Genomic_DNA"/>
</dbReference>